<dbReference type="AlphaFoldDB" id="A0A318HAB7"/>
<dbReference type="OrthoDB" id="129343at2"/>
<reference evidence="2" key="1">
    <citation type="submission" date="2018-05" db="EMBL/GenBank/DDBJ databases">
        <authorList>
            <person name="Deangelis K."/>
            <person name="Huntemann M."/>
            <person name="Clum A."/>
            <person name="Pillay M."/>
            <person name="Palaniappan K."/>
            <person name="Varghese N."/>
            <person name="Mikhailova N."/>
            <person name="Stamatis D."/>
            <person name="Reddy T."/>
            <person name="Daum C."/>
            <person name="Shapiro N."/>
            <person name="Ivanova N."/>
            <person name="Kyrpides N."/>
            <person name="Woyke T."/>
        </authorList>
    </citation>
    <scope>NUCLEOTIDE SEQUENCE [LARGE SCALE GENOMIC DNA]</scope>
    <source>
        <strain evidence="2">GAS496</strain>
    </source>
</reference>
<keyword evidence="2" id="KW-1185">Reference proteome</keyword>
<gene>
    <name evidence="1" type="ORF">C8E89_12268</name>
</gene>
<dbReference type="Pfam" id="PF07366">
    <property type="entry name" value="SnoaL"/>
    <property type="match status" value="1"/>
</dbReference>
<reference evidence="1 2" key="2">
    <citation type="submission" date="2018-06" db="EMBL/GenBank/DDBJ databases">
        <title>Sequencing of bacterial isolates from soil warming experiment in Harvard Forest, Massachusetts, USA.</title>
        <authorList>
            <person name="Deangelis K.PhD."/>
        </authorList>
    </citation>
    <scope>NUCLEOTIDE SEQUENCE [LARGE SCALE GENOMIC DNA]</scope>
    <source>
        <strain evidence="1 2">GAS496</strain>
    </source>
</reference>
<dbReference type="GO" id="GO:0030638">
    <property type="term" value="P:polyketide metabolic process"/>
    <property type="evidence" value="ECO:0007669"/>
    <property type="project" value="InterPro"/>
</dbReference>
<dbReference type="Gene3D" id="3.10.450.50">
    <property type="match status" value="1"/>
</dbReference>
<dbReference type="SUPFAM" id="SSF54427">
    <property type="entry name" value="NTF2-like"/>
    <property type="match status" value="1"/>
</dbReference>
<comment type="caution">
    <text evidence="1">The sequence shown here is derived from an EMBL/GenBank/DDBJ whole genome shotgun (WGS) entry which is preliminary data.</text>
</comment>
<dbReference type="PANTHER" id="PTHR38436:SF1">
    <property type="entry name" value="ESTER CYCLASE"/>
    <property type="match status" value="1"/>
</dbReference>
<sequence length="141" mass="15574">MTASAQGLADAFVTMLNEHDPDLVDRFVASDYRNHNAFVADGREANRQFWAGFFHALPDLTATMDDLVISGDRVVGRFVYRGTHAGEFMGIPATGRKVEMRSIDIWRVEDGMFVEHWDELNTLQLLQQVGALDGTGAGGEA</sequence>
<name>A0A318HAB7_9MYCO</name>
<keyword evidence="1" id="KW-0413">Isomerase</keyword>
<organism evidence="1 2">
    <name type="scientific">Mycolicibacterium moriokaense</name>
    <dbReference type="NCBI Taxonomy" id="39691"/>
    <lineage>
        <taxon>Bacteria</taxon>
        <taxon>Bacillati</taxon>
        <taxon>Actinomycetota</taxon>
        <taxon>Actinomycetes</taxon>
        <taxon>Mycobacteriales</taxon>
        <taxon>Mycobacteriaceae</taxon>
        <taxon>Mycolicibacterium</taxon>
    </lineage>
</organism>
<dbReference type="Proteomes" id="UP000247781">
    <property type="component" value="Unassembled WGS sequence"/>
</dbReference>
<evidence type="ECO:0000313" key="2">
    <source>
        <dbReference type="Proteomes" id="UP000247781"/>
    </source>
</evidence>
<dbReference type="InterPro" id="IPR009959">
    <property type="entry name" value="Cyclase_SnoaL-like"/>
</dbReference>
<protein>
    <submittedName>
        <fullName evidence="1">Steroid delta-isomerase-like uncharacterized protein</fullName>
    </submittedName>
</protein>
<dbReference type="InterPro" id="IPR032710">
    <property type="entry name" value="NTF2-like_dom_sf"/>
</dbReference>
<dbReference type="PANTHER" id="PTHR38436">
    <property type="entry name" value="POLYKETIDE CYCLASE SNOAL-LIKE DOMAIN"/>
    <property type="match status" value="1"/>
</dbReference>
<dbReference type="EMBL" id="QJJU01000022">
    <property type="protein sequence ID" value="PXX03408.1"/>
    <property type="molecule type" value="Genomic_DNA"/>
</dbReference>
<proteinExistence type="predicted"/>
<accession>A0A318HAB7</accession>
<dbReference type="GO" id="GO:0016853">
    <property type="term" value="F:isomerase activity"/>
    <property type="evidence" value="ECO:0007669"/>
    <property type="project" value="UniProtKB-KW"/>
</dbReference>
<evidence type="ECO:0000313" key="1">
    <source>
        <dbReference type="EMBL" id="PXX03408.1"/>
    </source>
</evidence>
<dbReference type="RefSeq" id="WP_110318926.1">
    <property type="nucleotide sequence ID" value="NZ_QJJU01000022.1"/>
</dbReference>